<accession>A0A1Q3AQV9</accession>
<proteinExistence type="predicted"/>
<dbReference type="Proteomes" id="UP000187406">
    <property type="component" value="Unassembled WGS sequence"/>
</dbReference>
<keyword evidence="4" id="KW-1185">Reference proteome</keyword>
<feature type="non-terminal residue" evidence="3">
    <location>
        <position position="1"/>
    </location>
</feature>
<sequence>DKPFVINKYLIRKDFYIKNKQNRNNFFKKYIETEQNIIRTVWYEYVTKIKDHIMFFNYLPIYINQQENKHIFMNKKSTTTCITTDNKVIKTIHPPSEKIQINIPNGKIQAVPFKLQTENTDTLETNKIIEQNNYTNKHLQTIGSQLQLTLNEVNQILQSLIIPETPSPSTPQKEPKNKMQINVIQEEDETSSNDSTKEITNQLSAVKTRPLTPYYHIPTYSDLQIEERGKFVQASCQSGTIYEWNLDCMNEYHIINKLQEMTMISNAYKIKNAFDKVVTNILITGFTGQLKGLWDNVLTVQQQTDILESIQTEEIGEPILNIDNEPTEDVIATLIYNITKYFIGD</sequence>
<dbReference type="Pfam" id="PF24496">
    <property type="entry name" value="DUF7588"/>
    <property type="match status" value="1"/>
</dbReference>
<evidence type="ECO:0000259" key="1">
    <source>
        <dbReference type="Pfam" id="PF24496"/>
    </source>
</evidence>
<protein>
    <submittedName>
        <fullName evidence="3">Uncharacterized protein</fullName>
    </submittedName>
</protein>
<feature type="domain" description="DUF7746" evidence="2">
    <location>
        <begin position="237"/>
        <end position="315"/>
    </location>
</feature>
<comment type="caution">
    <text evidence="3">The sequence shown here is derived from an EMBL/GenBank/DDBJ whole genome shotgun (WGS) entry which is preliminary data.</text>
</comment>
<organism evidence="3 4">
    <name type="scientific">Cephalotus follicularis</name>
    <name type="common">Albany pitcher plant</name>
    <dbReference type="NCBI Taxonomy" id="3775"/>
    <lineage>
        <taxon>Eukaryota</taxon>
        <taxon>Viridiplantae</taxon>
        <taxon>Streptophyta</taxon>
        <taxon>Embryophyta</taxon>
        <taxon>Tracheophyta</taxon>
        <taxon>Spermatophyta</taxon>
        <taxon>Magnoliopsida</taxon>
        <taxon>eudicotyledons</taxon>
        <taxon>Gunneridae</taxon>
        <taxon>Pentapetalae</taxon>
        <taxon>rosids</taxon>
        <taxon>fabids</taxon>
        <taxon>Oxalidales</taxon>
        <taxon>Cephalotaceae</taxon>
        <taxon>Cephalotus</taxon>
    </lineage>
</organism>
<dbReference type="Pfam" id="PF24925">
    <property type="entry name" value="DUF7746"/>
    <property type="match status" value="1"/>
</dbReference>
<feature type="non-terminal residue" evidence="3">
    <location>
        <position position="345"/>
    </location>
</feature>
<dbReference type="EMBL" id="BDDD01000052">
    <property type="protein sequence ID" value="GAV58055.1"/>
    <property type="molecule type" value="Genomic_DNA"/>
</dbReference>
<reference evidence="4" key="1">
    <citation type="submission" date="2016-04" db="EMBL/GenBank/DDBJ databases">
        <title>Cephalotus genome sequencing.</title>
        <authorList>
            <person name="Fukushima K."/>
            <person name="Hasebe M."/>
            <person name="Fang X."/>
        </authorList>
    </citation>
    <scope>NUCLEOTIDE SEQUENCE [LARGE SCALE GENOMIC DNA]</scope>
    <source>
        <strain evidence="4">cv. St1</strain>
    </source>
</reference>
<dbReference type="STRING" id="3775.A0A1Q3AQV9"/>
<feature type="domain" description="DUF7588" evidence="1">
    <location>
        <begin position="8"/>
        <end position="70"/>
    </location>
</feature>
<dbReference type="AlphaFoldDB" id="A0A1Q3AQV9"/>
<dbReference type="InterPro" id="IPR056648">
    <property type="entry name" value="DUF7746"/>
</dbReference>
<evidence type="ECO:0000313" key="3">
    <source>
        <dbReference type="EMBL" id="GAV58055.1"/>
    </source>
</evidence>
<evidence type="ECO:0000313" key="4">
    <source>
        <dbReference type="Proteomes" id="UP000187406"/>
    </source>
</evidence>
<dbReference type="OrthoDB" id="1735266at2759"/>
<dbReference type="PANTHER" id="PTHR33054">
    <property type="entry name" value="CCHC-TYPE DOMAIN-CONTAINING PROTEIN"/>
    <property type="match status" value="1"/>
</dbReference>
<evidence type="ECO:0000259" key="2">
    <source>
        <dbReference type="Pfam" id="PF24925"/>
    </source>
</evidence>
<dbReference type="InParanoid" id="A0A1Q3AQV9"/>
<name>A0A1Q3AQV9_CEPFO</name>
<gene>
    <name evidence="3" type="ORF">CFOL_v3_01591</name>
</gene>
<dbReference type="PANTHER" id="PTHR33054:SF9">
    <property type="entry name" value="CCHC-TYPE DOMAIN-CONTAINING PROTEIN"/>
    <property type="match status" value="1"/>
</dbReference>
<dbReference type="InterPro" id="IPR056010">
    <property type="entry name" value="DUF7588"/>
</dbReference>